<dbReference type="PANTHER" id="PTHR43731:SF14">
    <property type="entry name" value="PRESENILIN-ASSOCIATED RHOMBOID-LIKE PROTEIN, MITOCHONDRIAL"/>
    <property type="match status" value="1"/>
</dbReference>
<protein>
    <recommendedName>
        <fullName evidence="4">rhomboid protease</fullName>
        <ecNumber evidence="4">3.4.21.105</ecNumber>
    </recommendedName>
</protein>
<dbReference type="AlphaFoldDB" id="A0A154P890"/>
<evidence type="ECO:0000256" key="6">
    <source>
        <dbReference type="ARBA" id="ARBA00022792"/>
    </source>
</evidence>
<keyword evidence="15" id="KW-1185">Reference proteome</keyword>
<dbReference type="InterPro" id="IPR022764">
    <property type="entry name" value="Peptidase_S54_rhomboid_dom"/>
</dbReference>
<dbReference type="STRING" id="178035.A0A154P890"/>
<name>A0A154P890_DUFNO</name>
<keyword evidence="5 12" id="KW-0812">Transmembrane</keyword>
<comment type="similarity">
    <text evidence="3">Belongs to the peptidase S54 family.</text>
</comment>
<feature type="transmembrane region" description="Helical" evidence="12">
    <location>
        <begin position="72"/>
        <end position="91"/>
    </location>
</feature>
<dbReference type="EC" id="3.4.21.105" evidence="4"/>
<accession>A0A154P890</accession>
<reference evidence="14 15" key="1">
    <citation type="submission" date="2015-07" db="EMBL/GenBank/DDBJ databases">
        <title>The genome of Dufourea novaeangliae.</title>
        <authorList>
            <person name="Pan H."/>
            <person name="Kapheim K."/>
        </authorList>
    </citation>
    <scope>NUCLEOTIDE SEQUENCE [LARGE SCALE GENOMIC DNA]</scope>
    <source>
        <strain evidence="14">0120121106</strain>
        <tissue evidence="14">Whole body</tissue>
    </source>
</reference>
<keyword evidence="8" id="KW-0809">Transit peptide</keyword>
<proteinExistence type="inferred from homology"/>
<dbReference type="InterPro" id="IPR050925">
    <property type="entry name" value="Rhomboid_protease_S54"/>
</dbReference>
<evidence type="ECO:0000256" key="10">
    <source>
        <dbReference type="ARBA" id="ARBA00023128"/>
    </source>
</evidence>
<evidence type="ECO:0000256" key="5">
    <source>
        <dbReference type="ARBA" id="ARBA00022692"/>
    </source>
</evidence>
<feature type="transmembrane region" description="Helical" evidence="12">
    <location>
        <begin position="181"/>
        <end position="202"/>
    </location>
</feature>
<dbReference type="GO" id="GO:0006465">
    <property type="term" value="P:signal peptide processing"/>
    <property type="evidence" value="ECO:0007669"/>
    <property type="project" value="TreeGrafter"/>
</dbReference>
<feature type="transmembrane region" description="Helical" evidence="12">
    <location>
        <begin position="132"/>
        <end position="149"/>
    </location>
</feature>
<gene>
    <name evidence="14" type="ORF">WN55_10017</name>
</gene>
<evidence type="ECO:0000256" key="8">
    <source>
        <dbReference type="ARBA" id="ARBA00022946"/>
    </source>
</evidence>
<evidence type="ECO:0000256" key="11">
    <source>
        <dbReference type="ARBA" id="ARBA00023136"/>
    </source>
</evidence>
<feature type="transmembrane region" description="Helical" evidence="12">
    <location>
        <begin position="293"/>
        <end position="312"/>
    </location>
</feature>
<evidence type="ECO:0000256" key="7">
    <source>
        <dbReference type="ARBA" id="ARBA00022801"/>
    </source>
</evidence>
<evidence type="ECO:0000256" key="4">
    <source>
        <dbReference type="ARBA" id="ARBA00013039"/>
    </source>
</evidence>
<dbReference type="PANTHER" id="PTHR43731">
    <property type="entry name" value="RHOMBOID PROTEASE"/>
    <property type="match status" value="1"/>
</dbReference>
<feature type="transmembrane region" description="Helical" evidence="12">
    <location>
        <begin position="259"/>
        <end position="281"/>
    </location>
</feature>
<evidence type="ECO:0000313" key="15">
    <source>
        <dbReference type="Proteomes" id="UP000076502"/>
    </source>
</evidence>
<keyword evidence="6" id="KW-0999">Mitochondrion inner membrane</keyword>
<evidence type="ECO:0000256" key="9">
    <source>
        <dbReference type="ARBA" id="ARBA00022989"/>
    </source>
</evidence>
<organism evidence="14 15">
    <name type="scientific">Dufourea novaeangliae</name>
    <name type="common">Sweat bee</name>
    <dbReference type="NCBI Taxonomy" id="178035"/>
    <lineage>
        <taxon>Eukaryota</taxon>
        <taxon>Metazoa</taxon>
        <taxon>Ecdysozoa</taxon>
        <taxon>Arthropoda</taxon>
        <taxon>Hexapoda</taxon>
        <taxon>Insecta</taxon>
        <taxon>Pterygota</taxon>
        <taxon>Neoptera</taxon>
        <taxon>Endopterygota</taxon>
        <taxon>Hymenoptera</taxon>
        <taxon>Apocrita</taxon>
        <taxon>Aculeata</taxon>
        <taxon>Apoidea</taxon>
        <taxon>Anthophila</taxon>
        <taxon>Halictidae</taxon>
        <taxon>Rophitinae</taxon>
        <taxon>Dufourea</taxon>
    </lineage>
</organism>
<comment type="subcellular location">
    <subcellularLocation>
        <location evidence="2">Mitochondrion inner membrane</location>
        <topology evidence="2">Multi-pass membrane protein</topology>
    </subcellularLocation>
</comment>
<dbReference type="Pfam" id="PF01694">
    <property type="entry name" value="Rhomboid"/>
    <property type="match status" value="1"/>
</dbReference>
<dbReference type="EMBL" id="KQ434844">
    <property type="protein sequence ID" value="KZC08146.1"/>
    <property type="molecule type" value="Genomic_DNA"/>
</dbReference>
<dbReference type="Gene3D" id="1.20.1540.10">
    <property type="entry name" value="Rhomboid-like"/>
    <property type="match status" value="1"/>
</dbReference>
<sequence length="338" mass="39052">MAVRPFLYLGDTVCRCVFTTVQFKPKFYATTVYKQIRHFRKVKGKAKEIEVSFPSEHVEKGPVPLSRMMKPFAFTVMFSGTTFIAATIWEYERIRERTYRMVNHYKQLGIHVLGWRHEMEVWWKNLTEGQKVFAPICFLNIMVFLAWRIPQLQKTMVQYFCANPASRTLCWPMLLSSFSHYSFLHLAANMYVLHSFSSLAVSALGKEQFVALYLTGGVVSSFASNLYKTTFRIYSPSLGASGAVMAILGFVCSQFPDTYLTIIFLPMYKFTASGAIKVIMGLDILGCLMRWQYFDHAAHLGGVLFGLFWQAWGKENIWQKREPVLTFWHELRGPPRSH</sequence>
<evidence type="ECO:0000256" key="2">
    <source>
        <dbReference type="ARBA" id="ARBA00004448"/>
    </source>
</evidence>
<feature type="domain" description="Peptidase S54 rhomboid" evidence="13">
    <location>
        <begin position="170"/>
        <end position="310"/>
    </location>
</feature>
<evidence type="ECO:0000256" key="3">
    <source>
        <dbReference type="ARBA" id="ARBA00009045"/>
    </source>
</evidence>
<dbReference type="InterPro" id="IPR035952">
    <property type="entry name" value="Rhomboid-like_sf"/>
</dbReference>
<dbReference type="GO" id="GO:0004252">
    <property type="term" value="F:serine-type endopeptidase activity"/>
    <property type="evidence" value="ECO:0007669"/>
    <property type="project" value="InterPro"/>
</dbReference>
<keyword evidence="7" id="KW-0378">Hydrolase</keyword>
<dbReference type="OrthoDB" id="10260614at2759"/>
<feature type="transmembrane region" description="Helical" evidence="12">
    <location>
        <begin position="233"/>
        <end position="252"/>
    </location>
</feature>
<evidence type="ECO:0000259" key="13">
    <source>
        <dbReference type="Pfam" id="PF01694"/>
    </source>
</evidence>
<dbReference type="GO" id="GO:0005743">
    <property type="term" value="C:mitochondrial inner membrane"/>
    <property type="evidence" value="ECO:0007669"/>
    <property type="project" value="UniProtKB-SubCell"/>
</dbReference>
<dbReference type="Proteomes" id="UP000076502">
    <property type="component" value="Unassembled WGS sequence"/>
</dbReference>
<feature type="transmembrane region" description="Helical" evidence="12">
    <location>
        <begin position="209"/>
        <end position="227"/>
    </location>
</feature>
<keyword evidence="11 12" id="KW-0472">Membrane</keyword>
<keyword evidence="9 12" id="KW-1133">Transmembrane helix</keyword>
<evidence type="ECO:0000313" key="14">
    <source>
        <dbReference type="EMBL" id="KZC08146.1"/>
    </source>
</evidence>
<dbReference type="SUPFAM" id="SSF144091">
    <property type="entry name" value="Rhomboid-like"/>
    <property type="match status" value="1"/>
</dbReference>
<evidence type="ECO:0000256" key="12">
    <source>
        <dbReference type="SAM" id="Phobius"/>
    </source>
</evidence>
<dbReference type="FunFam" id="1.20.1540.10:FF:000005">
    <property type="entry name" value="Presenilins-associated rhomboid-like protein, mitochondrial"/>
    <property type="match status" value="1"/>
</dbReference>
<keyword evidence="10" id="KW-0496">Mitochondrion</keyword>
<evidence type="ECO:0000256" key="1">
    <source>
        <dbReference type="ARBA" id="ARBA00000156"/>
    </source>
</evidence>
<comment type="catalytic activity">
    <reaction evidence="1">
        <text>Cleaves type-1 transmembrane domains using a catalytic dyad composed of serine and histidine that are contributed by different transmembrane domains.</text>
        <dbReference type="EC" id="3.4.21.105"/>
    </reaction>
</comment>